<reference evidence="4 5" key="1">
    <citation type="journal article" date="2016" name="Genome Biol. Evol.">
        <title>Divergent and convergent evolution of fungal pathogenicity.</title>
        <authorList>
            <person name="Shang Y."/>
            <person name="Xiao G."/>
            <person name="Zheng P."/>
            <person name="Cen K."/>
            <person name="Zhan S."/>
            <person name="Wang C."/>
        </authorList>
    </citation>
    <scope>NUCLEOTIDE SEQUENCE [LARGE SCALE GENOMIC DNA]</scope>
    <source>
        <strain evidence="4 5">RCEF 264</strain>
    </source>
</reference>
<dbReference type="Pfam" id="PF06985">
    <property type="entry name" value="HET"/>
    <property type="match status" value="1"/>
</dbReference>
<evidence type="ECO:0000259" key="2">
    <source>
        <dbReference type="Pfam" id="PF06985"/>
    </source>
</evidence>
<dbReference type="InterPro" id="IPR010730">
    <property type="entry name" value="HET"/>
</dbReference>
<feature type="region of interest" description="Disordered" evidence="1">
    <location>
        <begin position="116"/>
        <end position="151"/>
    </location>
</feature>
<dbReference type="EMBL" id="AZHD01000003">
    <property type="protein sequence ID" value="OAA65895.1"/>
    <property type="molecule type" value="Genomic_DNA"/>
</dbReference>
<dbReference type="Pfam" id="PF26640">
    <property type="entry name" value="DUF8212"/>
    <property type="match status" value="1"/>
</dbReference>
<feature type="domain" description="DUF8212" evidence="3">
    <location>
        <begin position="266"/>
        <end position="358"/>
    </location>
</feature>
<accession>A0A167Y6A0</accession>
<evidence type="ECO:0000256" key="1">
    <source>
        <dbReference type="SAM" id="MobiDB-lite"/>
    </source>
</evidence>
<evidence type="ECO:0000259" key="3">
    <source>
        <dbReference type="Pfam" id="PF26640"/>
    </source>
</evidence>
<feature type="domain" description="Heterokaryon incompatibility" evidence="2">
    <location>
        <begin position="22"/>
        <end position="178"/>
    </location>
</feature>
<dbReference type="PANTHER" id="PTHR10622">
    <property type="entry name" value="HET DOMAIN-CONTAINING PROTEIN"/>
    <property type="match status" value="1"/>
</dbReference>
<dbReference type="AlphaFoldDB" id="A0A167Y6A0"/>
<feature type="compositionally biased region" description="Pro residues" evidence="1">
    <location>
        <begin position="292"/>
        <end position="307"/>
    </location>
</feature>
<sequence length="759" mass="83511">MRLLHAATLKFRDFPDAAIPPYAILSHTWEDKQEVTLQDMASPYLTDKKGYDKIATTCRLALQRGLQYAWIDTCCIDKTNNTELTESINSMFRWYQNATVCFVHLKDLDVAAITRDPTRDGGGGQSTANNNNNNNNNKNTPAAAADPSDDAEVDGRDDRFVACLRQCLWFKRGWTLQELLAPRHVEFYDTAWEPIGSKIKLAGLVAEITRIPVPAVVGEERLSRYSTAQRMAWASQRSTTKTEDAAYCLLGLFDVNMPLIYGEGHRAFQRLQEEIIKRTTDLTLFAWMPAPSSSPSPPLRSPSPPPRSSTQHHRPVPLRQNTVVPPPPPSPLYMPLLAASPAEFGDCHHLSQFRNDDSEFAVTNRGLRITTYLVLVPMTLSIDERASASDMPPDMIGDIGSTLGGGTGTGTGSTSISTNTNAVNSTLAGIHPRYRYMLSIGCQGRRKSFDAGAGSLADAARSPFAEVGIWLKKVGPGLFLREASPTLALLSRSKLKYTNTTENHTFYILLHPHAADAQAVVAAGGGMMSPTNTSVAVMQPMQPLQPPPPPHPATVGPLPGTTAATTATTSHHLGGLSGSDRRGNVYHPRLIPRGVHVPVFNDRGIYFSTFPANAWDERTRVFCQPESRGDVVAFPCSSRQGPDGRDNLEFGVLIDYRQKRDEPRCLVVDRRTLDGRLLFLLAMRQQGEPVRWYVVSNELPSIAESTHVLHMQSDGGRVYEVVASIVESQVRIDDYLVTMSTLDLKITNVSVGLKVPVER</sequence>
<proteinExistence type="predicted"/>
<organism evidence="4 5">
    <name type="scientific">Niveomyces insectorum RCEF 264</name>
    <dbReference type="NCBI Taxonomy" id="1081102"/>
    <lineage>
        <taxon>Eukaryota</taxon>
        <taxon>Fungi</taxon>
        <taxon>Dikarya</taxon>
        <taxon>Ascomycota</taxon>
        <taxon>Pezizomycotina</taxon>
        <taxon>Sordariomycetes</taxon>
        <taxon>Hypocreomycetidae</taxon>
        <taxon>Hypocreales</taxon>
        <taxon>Cordycipitaceae</taxon>
        <taxon>Niveomyces</taxon>
    </lineage>
</organism>
<dbReference type="PANTHER" id="PTHR10622:SF12">
    <property type="entry name" value="HET DOMAIN-CONTAINING PROTEIN"/>
    <property type="match status" value="1"/>
</dbReference>
<feature type="region of interest" description="Disordered" evidence="1">
    <location>
        <begin position="291"/>
        <end position="330"/>
    </location>
</feature>
<dbReference type="InterPro" id="IPR058525">
    <property type="entry name" value="DUF8212"/>
</dbReference>
<gene>
    <name evidence="4" type="ORF">SPI_02682</name>
</gene>
<evidence type="ECO:0000313" key="4">
    <source>
        <dbReference type="EMBL" id="OAA65895.1"/>
    </source>
</evidence>
<dbReference type="Proteomes" id="UP000076874">
    <property type="component" value="Unassembled WGS sequence"/>
</dbReference>
<feature type="compositionally biased region" description="Low complexity" evidence="1">
    <location>
        <begin position="128"/>
        <end position="146"/>
    </location>
</feature>
<protein>
    <submittedName>
        <fullName evidence="4">Heterokaryon incompatibility</fullName>
    </submittedName>
</protein>
<evidence type="ECO:0000313" key="5">
    <source>
        <dbReference type="Proteomes" id="UP000076874"/>
    </source>
</evidence>
<comment type="caution">
    <text evidence="4">The sequence shown here is derived from an EMBL/GenBank/DDBJ whole genome shotgun (WGS) entry which is preliminary data.</text>
</comment>
<dbReference type="STRING" id="1081102.A0A167Y6A0"/>
<keyword evidence="5" id="KW-1185">Reference proteome</keyword>
<dbReference type="OrthoDB" id="5241264at2759"/>
<name>A0A167Y6A0_9HYPO</name>